<evidence type="ECO:0000256" key="1">
    <source>
        <dbReference type="SAM" id="Coils"/>
    </source>
</evidence>
<feature type="coiled-coil region" evidence="1">
    <location>
        <begin position="436"/>
        <end position="477"/>
    </location>
</feature>
<feature type="compositionally biased region" description="Basic and acidic residues" evidence="2">
    <location>
        <begin position="825"/>
        <end position="839"/>
    </location>
</feature>
<proteinExistence type="predicted"/>
<gene>
    <name evidence="3" type="ORF">UFOVP616_21</name>
</gene>
<keyword evidence="1" id="KW-0175">Coiled coil</keyword>
<dbReference type="EMBL" id="LR796590">
    <property type="protein sequence ID" value="CAB4152590.1"/>
    <property type="molecule type" value="Genomic_DNA"/>
</dbReference>
<organism evidence="3">
    <name type="scientific">uncultured Caudovirales phage</name>
    <dbReference type="NCBI Taxonomy" id="2100421"/>
    <lineage>
        <taxon>Viruses</taxon>
        <taxon>Duplodnaviria</taxon>
        <taxon>Heunggongvirae</taxon>
        <taxon>Uroviricota</taxon>
        <taxon>Caudoviricetes</taxon>
        <taxon>Peduoviridae</taxon>
        <taxon>Maltschvirus</taxon>
        <taxon>Maltschvirus maltsch</taxon>
    </lineage>
</organism>
<name>A0A6J5N5S5_9CAUD</name>
<protein>
    <submittedName>
        <fullName evidence="3">Uncharacterized protein</fullName>
    </submittedName>
</protein>
<evidence type="ECO:0000256" key="2">
    <source>
        <dbReference type="SAM" id="MobiDB-lite"/>
    </source>
</evidence>
<accession>A0A6J5N5S5</accession>
<reference evidence="3" key="1">
    <citation type="submission" date="2020-04" db="EMBL/GenBank/DDBJ databases">
        <authorList>
            <person name="Chiriac C."/>
            <person name="Salcher M."/>
            <person name="Ghai R."/>
            <person name="Kavagutti S V."/>
        </authorList>
    </citation>
    <scope>NUCLEOTIDE SEQUENCE</scope>
</reference>
<sequence>MAIEPYQRKIGVPDSAGGGMTRIADTRSFDLGPAISSLSDTLQETFAPILADEAIKRATEEAGSVVFMHDPKTNELLLPVLSKEGGTIRQAAYEKLLTANYINEVGTASQERFDQRAADARTGVKPYNAQLFNDDIDAMVEGTLSGVDPRVRLQLSEVLNREALERKRAFTAEVSGAQRRSTLEGTSQKIARLWEKSNTFRNDGISEEEAEKTIIAPLKELAKEMIKYGAMMPAEAEAMALRINDTNEGFKRYYESIITATDHTAAMVGVPDEDLQTYIDFAEGIGVGKTISGKYRKPLDTPALVTPESLGAYYKQKYGVTPSSGARAIDDPLTKKNKGSYHNIANGGRAIDVPAVPGMTFDQWVRGFKDDKFVVLEARDEYKKPSKHATGPHWHIAVGNKRAVTVEKELPATQGFTREEFMKLDPSVQNLLGKRANEEQNRRASVAVENRRLEAEAAREAREAARLQAIAAEIKANTTNGISNLGLTGPAKVAMSEAFRAAIDVSKLNDPQERKKASAFISANGYVDESIFNYLDANIRGKNFEPAMDLYNALKTTTLGPSGARVGDLILKELDPSTRSLLVFSDQMQRSGITGPVMRQALEAARSGDVYQTPQAIEQYNIQRTDKTRGYKEDKADRIKAAFNVQAGIIIPKTLSDDFDAAYTAMLEITNSPAKAMEMAAPQLNGRYKASGLFKGNIGPSSLLNTYPADLIKNFLFDSKRPDGSPLIRRVPGQLHRIYGYATGNKAPTIKIQSIDSNTSGIGRYSITVYEPNNPSNVIDFIPDVHLGIEMKKYAAKKRQQNPATQTTVDPVAEARKKRAGQVDFMRKIGEGGDRGPKY</sequence>
<feature type="region of interest" description="Disordered" evidence="2">
    <location>
        <begin position="796"/>
        <end position="839"/>
    </location>
</feature>
<evidence type="ECO:0000313" key="3">
    <source>
        <dbReference type="EMBL" id="CAB4152590.1"/>
    </source>
</evidence>